<name>F0SPW6_RUBBR</name>
<dbReference type="Proteomes" id="UP000006860">
    <property type="component" value="Chromosome"/>
</dbReference>
<protein>
    <submittedName>
        <fullName evidence="2">Hemin uptake protein hemP</fullName>
    </submittedName>
</protein>
<dbReference type="OrthoDB" id="290460at2"/>
<feature type="region of interest" description="Disordered" evidence="1">
    <location>
        <begin position="1"/>
        <end position="20"/>
    </location>
</feature>
<organism evidence="2 3">
    <name type="scientific">Rubinisphaera brasiliensis (strain ATCC 49424 / DSM 5305 / JCM 21570 / IAM 15109 / NBRC 103401 / IFAM 1448)</name>
    <name type="common">Planctomyces brasiliensis</name>
    <dbReference type="NCBI Taxonomy" id="756272"/>
    <lineage>
        <taxon>Bacteria</taxon>
        <taxon>Pseudomonadati</taxon>
        <taxon>Planctomycetota</taxon>
        <taxon>Planctomycetia</taxon>
        <taxon>Planctomycetales</taxon>
        <taxon>Planctomycetaceae</taxon>
        <taxon>Rubinisphaera</taxon>
    </lineage>
</organism>
<dbReference type="Gene3D" id="2.10.70.10">
    <property type="entry name" value="Complement Module, domain 1"/>
    <property type="match status" value="1"/>
</dbReference>
<proteinExistence type="predicted"/>
<reference evidence="3" key="1">
    <citation type="submission" date="2011-02" db="EMBL/GenBank/DDBJ databases">
        <title>The complete genome of Planctomyces brasiliensis DSM 5305.</title>
        <authorList>
            <person name="Lucas S."/>
            <person name="Copeland A."/>
            <person name="Lapidus A."/>
            <person name="Bruce D."/>
            <person name="Goodwin L."/>
            <person name="Pitluck S."/>
            <person name="Kyrpides N."/>
            <person name="Mavromatis K."/>
            <person name="Pagani I."/>
            <person name="Ivanova N."/>
            <person name="Ovchinnikova G."/>
            <person name="Lu M."/>
            <person name="Detter J.C."/>
            <person name="Han C."/>
            <person name="Land M."/>
            <person name="Hauser L."/>
            <person name="Markowitz V."/>
            <person name="Cheng J.-F."/>
            <person name="Hugenholtz P."/>
            <person name="Woyke T."/>
            <person name="Wu D."/>
            <person name="Tindall B."/>
            <person name="Pomrenke H.G."/>
            <person name="Brambilla E."/>
            <person name="Klenk H.-P."/>
            <person name="Eisen J.A."/>
        </authorList>
    </citation>
    <scope>NUCLEOTIDE SEQUENCE [LARGE SCALE GENOMIC DNA]</scope>
    <source>
        <strain evidence="3">ATCC 49424 / DSM 5305 / JCM 21570 / NBRC 103401 / IFAM 1448</strain>
    </source>
</reference>
<dbReference type="AlphaFoldDB" id="F0SPW6"/>
<dbReference type="EMBL" id="CP002546">
    <property type="protein sequence ID" value="ADY60116.1"/>
    <property type="molecule type" value="Genomic_DNA"/>
</dbReference>
<dbReference type="eggNOG" id="COG4256">
    <property type="taxonomic scope" value="Bacteria"/>
</dbReference>
<dbReference type="RefSeq" id="WP_013628840.1">
    <property type="nucleotide sequence ID" value="NC_015174.1"/>
</dbReference>
<evidence type="ECO:0000256" key="1">
    <source>
        <dbReference type="SAM" id="MobiDB-lite"/>
    </source>
</evidence>
<evidence type="ECO:0000313" key="3">
    <source>
        <dbReference type="Proteomes" id="UP000006860"/>
    </source>
</evidence>
<accession>F0SPW6</accession>
<dbReference type="HOGENOM" id="CLU_178563_3_3_0"/>
<gene>
    <name evidence="2" type="ordered locus">Plabr_2515</name>
</gene>
<keyword evidence="3" id="KW-1185">Reference proteome</keyword>
<dbReference type="KEGG" id="pbs:Plabr_2515"/>
<dbReference type="Pfam" id="PF10636">
    <property type="entry name" value="hemP"/>
    <property type="match status" value="1"/>
</dbReference>
<dbReference type="InterPro" id="IPR019600">
    <property type="entry name" value="Hemin_uptake_protein_HemP"/>
</dbReference>
<evidence type="ECO:0000313" key="2">
    <source>
        <dbReference type="EMBL" id="ADY60116.1"/>
    </source>
</evidence>
<sequence>MNDQKAQTETPAVGQPPVSPIRFRDLAQGATEVLVEHEGQVYRLRLTRNGKLILNK</sequence>
<feature type="compositionally biased region" description="Polar residues" evidence="1">
    <location>
        <begin position="1"/>
        <end position="10"/>
    </location>
</feature>